<dbReference type="InterPro" id="IPR050770">
    <property type="entry name" value="Intradiol_RC_Dioxygenase"/>
</dbReference>
<evidence type="ECO:0000259" key="7">
    <source>
        <dbReference type="PROSITE" id="PS00083"/>
    </source>
</evidence>
<keyword evidence="9" id="KW-1185">Reference proteome</keyword>
<proteinExistence type="inferred from homology"/>
<evidence type="ECO:0000256" key="3">
    <source>
        <dbReference type="ARBA" id="ARBA00022723"/>
    </source>
</evidence>
<protein>
    <submittedName>
        <fullName evidence="8">6-chlorohydroxyquinol-1,2-dioxygenase</fullName>
    </submittedName>
</protein>
<evidence type="ECO:0000256" key="1">
    <source>
        <dbReference type="ARBA" id="ARBA00001965"/>
    </source>
</evidence>
<dbReference type="Gene3D" id="2.60.130.10">
    <property type="entry name" value="Aromatic compound dioxygenase"/>
    <property type="match status" value="1"/>
</dbReference>
<dbReference type="Pfam" id="PF00775">
    <property type="entry name" value="Dioxygenase_C"/>
    <property type="match status" value="1"/>
</dbReference>
<keyword evidence="5" id="KW-0560">Oxidoreductase</keyword>
<name>A0A8J3UHB0_9ACTN</name>
<dbReference type="AlphaFoldDB" id="A0A8J3UHB0"/>
<accession>A0A8J3UHB0</accession>
<dbReference type="RefSeq" id="WP_203972253.1">
    <property type="nucleotide sequence ID" value="NZ_BAAAKY010000004.1"/>
</dbReference>
<comment type="cofactor">
    <cofactor evidence="1">
        <name>Fe(3+)</name>
        <dbReference type="ChEBI" id="CHEBI:29034"/>
    </cofactor>
</comment>
<keyword evidence="4" id="KW-0223">Dioxygenase</keyword>
<dbReference type="GO" id="GO:0018576">
    <property type="term" value="F:catechol 1,2-dioxygenase activity"/>
    <property type="evidence" value="ECO:0007669"/>
    <property type="project" value="InterPro"/>
</dbReference>
<comment type="caution">
    <text evidence="8">The sequence shown here is derived from an EMBL/GenBank/DDBJ whole genome shotgun (WGS) entry which is preliminary data.</text>
</comment>
<evidence type="ECO:0000256" key="4">
    <source>
        <dbReference type="ARBA" id="ARBA00022964"/>
    </source>
</evidence>
<dbReference type="InterPro" id="IPR007535">
    <property type="entry name" value="Catechol_dOase_N"/>
</dbReference>
<reference evidence="8" key="1">
    <citation type="submission" date="2021-01" db="EMBL/GenBank/DDBJ databases">
        <title>Whole genome shotgun sequence of Planotetraspora silvatica NBRC 100141.</title>
        <authorList>
            <person name="Komaki H."/>
            <person name="Tamura T."/>
        </authorList>
    </citation>
    <scope>NUCLEOTIDE SEQUENCE</scope>
    <source>
        <strain evidence="8">NBRC 100141</strain>
    </source>
</reference>
<evidence type="ECO:0000256" key="5">
    <source>
        <dbReference type="ARBA" id="ARBA00023002"/>
    </source>
</evidence>
<keyword evidence="6" id="KW-0408">Iron</keyword>
<dbReference type="Proteomes" id="UP000644610">
    <property type="component" value="Unassembled WGS sequence"/>
</dbReference>
<dbReference type="PANTHER" id="PTHR33711">
    <property type="entry name" value="DIOXYGENASE, PUTATIVE (AFU_ORTHOLOGUE AFUA_2G02910)-RELATED"/>
    <property type="match status" value="1"/>
</dbReference>
<dbReference type="SUPFAM" id="SSF49482">
    <property type="entry name" value="Aromatic compound dioxygenase"/>
    <property type="match status" value="1"/>
</dbReference>
<evidence type="ECO:0000313" key="9">
    <source>
        <dbReference type="Proteomes" id="UP000644610"/>
    </source>
</evidence>
<dbReference type="InterPro" id="IPR000627">
    <property type="entry name" value="Intradiol_dOase_C"/>
</dbReference>
<feature type="domain" description="Intradiol ring-cleavage dioxygenases" evidence="7">
    <location>
        <begin position="140"/>
        <end position="168"/>
    </location>
</feature>
<keyword evidence="3" id="KW-0479">Metal-binding</keyword>
<dbReference type="PROSITE" id="PS00083">
    <property type="entry name" value="INTRADIOL_DIOXYGENAS"/>
    <property type="match status" value="1"/>
</dbReference>
<evidence type="ECO:0000313" key="8">
    <source>
        <dbReference type="EMBL" id="GII44620.1"/>
    </source>
</evidence>
<evidence type="ECO:0000256" key="2">
    <source>
        <dbReference type="ARBA" id="ARBA00007825"/>
    </source>
</evidence>
<dbReference type="GO" id="GO:0008199">
    <property type="term" value="F:ferric iron binding"/>
    <property type="evidence" value="ECO:0007669"/>
    <property type="project" value="InterPro"/>
</dbReference>
<dbReference type="InterPro" id="IPR015889">
    <property type="entry name" value="Intradiol_dOase_core"/>
</dbReference>
<comment type="similarity">
    <text evidence="2">Belongs to the intradiol ring-cleavage dioxygenase family.</text>
</comment>
<dbReference type="EMBL" id="BOOQ01000003">
    <property type="protein sequence ID" value="GII44620.1"/>
    <property type="molecule type" value="Genomic_DNA"/>
</dbReference>
<organism evidence="8 9">
    <name type="scientific">Planotetraspora silvatica</name>
    <dbReference type="NCBI Taxonomy" id="234614"/>
    <lineage>
        <taxon>Bacteria</taxon>
        <taxon>Bacillati</taxon>
        <taxon>Actinomycetota</taxon>
        <taxon>Actinomycetes</taxon>
        <taxon>Streptosporangiales</taxon>
        <taxon>Streptosporangiaceae</taxon>
        <taxon>Planotetraspora</taxon>
    </lineage>
</organism>
<evidence type="ECO:0000256" key="6">
    <source>
        <dbReference type="ARBA" id="ARBA00023004"/>
    </source>
</evidence>
<gene>
    <name evidence="8" type="ORF">Psi02_10440</name>
</gene>
<dbReference type="Pfam" id="PF04444">
    <property type="entry name" value="Dioxygenase_N"/>
    <property type="match status" value="1"/>
</dbReference>
<dbReference type="GO" id="GO:0009712">
    <property type="term" value="P:catechol-containing compound metabolic process"/>
    <property type="evidence" value="ECO:0007669"/>
    <property type="project" value="InterPro"/>
</dbReference>
<sequence>MTSVPAPPPGSPQEAREQFVLDQVVASFDRTPDPRLKQIFQALARHAHAFAREVRLTEAEWRTAIDFLRRCGDITTDSRQEFILLSDVLGISMQTICIDQPVHGGVTEATVLGPFFREDAPRIELGGDIAQGAGGEPCWVTGTVRDTFGAPVPHARIEVWEADDEGYYDVQYEDGRVTGRAYLFSDADGTYRFWGVTPTAYPIPHDGPVGHLLEAADRSPYRAAHLHFMVTAPGHRRLITHIFVEGDPLLESDAVFGVKDSLVKTFTRHRPGTPTPDGRHVEGEWSDVTFDIVLAPEPEEHDE</sequence>
<dbReference type="PANTHER" id="PTHR33711:SF7">
    <property type="entry name" value="INTRADIOL RING-CLEAVAGE DIOXYGENASES DOMAIN-CONTAINING PROTEIN-RELATED"/>
    <property type="match status" value="1"/>
</dbReference>